<dbReference type="AlphaFoldDB" id="A0A0F9E1Q6"/>
<reference evidence="1" key="1">
    <citation type="journal article" date="2015" name="Nature">
        <title>Complex archaea that bridge the gap between prokaryotes and eukaryotes.</title>
        <authorList>
            <person name="Spang A."/>
            <person name="Saw J.H."/>
            <person name="Jorgensen S.L."/>
            <person name="Zaremba-Niedzwiedzka K."/>
            <person name="Martijn J."/>
            <person name="Lind A.E."/>
            <person name="van Eijk R."/>
            <person name="Schleper C."/>
            <person name="Guy L."/>
            <person name="Ettema T.J."/>
        </authorList>
    </citation>
    <scope>NUCLEOTIDE SEQUENCE</scope>
</reference>
<organism evidence="1">
    <name type="scientific">marine sediment metagenome</name>
    <dbReference type="NCBI Taxonomy" id="412755"/>
    <lineage>
        <taxon>unclassified sequences</taxon>
        <taxon>metagenomes</taxon>
        <taxon>ecological metagenomes</taxon>
    </lineage>
</organism>
<feature type="non-terminal residue" evidence="1">
    <location>
        <position position="150"/>
    </location>
</feature>
<gene>
    <name evidence="1" type="ORF">LCGC14_2479290</name>
</gene>
<accession>A0A0F9E1Q6</accession>
<dbReference type="EMBL" id="LAZR01039015">
    <property type="protein sequence ID" value="KKL18063.1"/>
    <property type="molecule type" value="Genomic_DNA"/>
</dbReference>
<comment type="caution">
    <text evidence="1">The sequence shown here is derived from an EMBL/GenBank/DDBJ whole genome shotgun (WGS) entry which is preliminary data.</text>
</comment>
<proteinExistence type="predicted"/>
<protein>
    <submittedName>
        <fullName evidence="1">Uncharacterized protein</fullName>
    </submittedName>
</protein>
<name>A0A0F9E1Q6_9ZZZZ</name>
<evidence type="ECO:0000313" key="1">
    <source>
        <dbReference type="EMBL" id="KKL18063.1"/>
    </source>
</evidence>
<sequence length="150" mass="17445">MDKYKSFLKKLRELKNPDKAKDTIKLLESINTETPENQKREFAEQAIDLIEAELTANDTREILRNALKDKHLQEFGPFIIDWTDTWVVFELESDQAWKADYSIKDGKVVFGDAIKVIMKTVPVPVIEARKDKNGQYDIFQKEKKEPITGE</sequence>